<evidence type="ECO:0000256" key="1">
    <source>
        <dbReference type="ARBA" id="ARBA00022729"/>
    </source>
</evidence>
<dbReference type="PANTHER" id="PTHR11247:SF60">
    <property type="entry name" value="PALMITOYL-PROTEIN THIOESTERASE 1-LIKE"/>
    <property type="match status" value="1"/>
</dbReference>
<organism evidence="5">
    <name type="scientific">Nicotiana tabacum</name>
    <name type="common">Common tobacco</name>
    <dbReference type="NCBI Taxonomy" id="4097"/>
    <lineage>
        <taxon>Eukaryota</taxon>
        <taxon>Viridiplantae</taxon>
        <taxon>Streptophyta</taxon>
        <taxon>Embryophyta</taxon>
        <taxon>Tracheophyta</taxon>
        <taxon>Spermatophyta</taxon>
        <taxon>Magnoliopsida</taxon>
        <taxon>eudicotyledons</taxon>
        <taxon>Gunneridae</taxon>
        <taxon>Pentapetalae</taxon>
        <taxon>asterids</taxon>
        <taxon>lamiids</taxon>
        <taxon>Solanales</taxon>
        <taxon>Solanaceae</taxon>
        <taxon>Nicotianoideae</taxon>
        <taxon>Nicotianeae</taxon>
        <taxon>Nicotiana</taxon>
    </lineage>
</organism>
<dbReference type="AlphaFoldDB" id="A0A1S3X548"/>
<dbReference type="PANTHER" id="PTHR11247">
    <property type="entry name" value="PALMITOYL-PROTEIN THIOESTERASE/DOLICHYLDIPHOSPHATASE 1"/>
    <property type="match status" value="1"/>
</dbReference>
<evidence type="ECO:0000256" key="2">
    <source>
        <dbReference type="ARBA" id="ARBA00022801"/>
    </source>
</evidence>
<sequence length="230" mass="25299">MNELQQGYNLVGLSQGNMVARGLIEFCDGAPPVRILSQLYFNNSFSLYVKNFISIGGPNAGVAACTGGPWCAGAGGVGIYSDYVQAHYAPSGYTKLPNDIAGYLKGCRYLPKLNNEIPNATNPIYKQRFTSLKNLVLIMFENDNVINPKESSWFGFYQDGTYSQILPPQQTNLYLEDTFGLQTLDKAGKVKFIKLPGIHLGMDIQEMQQYVAPYLIDGPPKNKAAAQVVH</sequence>
<evidence type="ECO:0000256" key="3">
    <source>
        <dbReference type="ARBA" id="ARBA00023157"/>
    </source>
</evidence>
<dbReference type="STRING" id="4097.A0A1S3X548"/>
<protein>
    <submittedName>
        <fullName evidence="5">Palmitoyl-protein thioesterase 1-like</fullName>
    </submittedName>
</protein>
<dbReference type="InterPro" id="IPR002472">
    <property type="entry name" value="Palm_thioest"/>
</dbReference>
<dbReference type="RefSeq" id="XP_016434838.1">
    <property type="nucleotide sequence ID" value="XM_016579352.1"/>
</dbReference>
<evidence type="ECO:0000313" key="5">
    <source>
        <dbReference type="RefSeq" id="XP_016434838.1"/>
    </source>
</evidence>
<dbReference type="OrthoDB" id="10263094at2759"/>
<dbReference type="KEGG" id="nta:107761169"/>
<accession>A0A1S3X548</accession>
<keyword evidence="2" id="KW-0378">Hydrolase</keyword>
<dbReference type="PRINTS" id="PR00414">
    <property type="entry name" value="PPTHIESTRASE"/>
</dbReference>
<dbReference type="GO" id="GO:0098599">
    <property type="term" value="F:palmitoyl hydrolase activity"/>
    <property type="evidence" value="ECO:0007669"/>
    <property type="project" value="InterPro"/>
</dbReference>
<name>A0A1S3X548_TOBAC</name>
<reference evidence="5" key="1">
    <citation type="submission" date="2025-08" db="UniProtKB">
        <authorList>
            <consortium name="RefSeq"/>
        </authorList>
    </citation>
    <scope>IDENTIFICATION</scope>
</reference>
<dbReference type="PaxDb" id="4097-A0A1S3X548"/>
<evidence type="ECO:0000256" key="4">
    <source>
        <dbReference type="ARBA" id="ARBA00023180"/>
    </source>
</evidence>
<keyword evidence="3" id="KW-1015">Disulfide bond</keyword>
<dbReference type="InterPro" id="IPR029058">
    <property type="entry name" value="AB_hydrolase_fold"/>
</dbReference>
<proteinExistence type="predicted"/>
<gene>
    <name evidence="5" type="primary">LOC107761169</name>
</gene>
<dbReference type="Pfam" id="PF02089">
    <property type="entry name" value="Palm_thioest"/>
    <property type="match status" value="1"/>
</dbReference>
<keyword evidence="4" id="KW-0325">Glycoprotein</keyword>
<dbReference type="OMA" id="MKAGAYS"/>
<keyword evidence="1" id="KW-0732">Signal</keyword>
<dbReference type="Gene3D" id="3.40.50.1820">
    <property type="entry name" value="alpha/beta hydrolase"/>
    <property type="match status" value="1"/>
</dbReference>
<dbReference type="SUPFAM" id="SSF53474">
    <property type="entry name" value="alpha/beta-Hydrolases"/>
    <property type="match status" value="1"/>
</dbReference>